<keyword evidence="4" id="KW-1185">Reference proteome</keyword>
<dbReference type="PANTHER" id="PTHR34599:SF2">
    <property type="entry name" value="TRAF-TYPE DOMAIN-CONTAINING PROTEIN"/>
    <property type="match status" value="1"/>
</dbReference>
<dbReference type="Pfam" id="PF22778">
    <property type="entry name" value="VCPO_2nd"/>
    <property type="match status" value="1"/>
</dbReference>
<keyword evidence="3" id="KW-0575">Peroxidase</keyword>
<dbReference type="InterPro" id="IPR055161">
    <property type="entry name" value="NapH1-like_2nd"/>
</dbReference>
<comment type="caution">
    <text evidence="3">The sequence shown here is derived from an EMBL/GenBank/DDBJ whole genome shotgun (WGS) entry which is preliminary data.</text>
</comment>
<reference evidence="3 4" key="1">
    <citation type="submission" date="2024-04" db="EMBL/GenBank/DDBJ databases">
        <title>Novel species of the genus Ideonella isolated from streams.</title>
        <authorList>
            <person name="Lu H."/>
        </authorList>
    </citation>
    <scope>NUCLEOTIDE SEQUENCE [LARGE SCALE GENOMIC DNA]</scope>
    <source>
        <strain evidence="3 4">DXS22W</strain>
    </source>
</reference>
<proteinExistence type="predicted"/>
<dbReference type="Pfam" id="PF21167">
    <property type="entry name" value="DUF6851"/>
    <property type="match status" value="1"/>
</dbReference>
<feature type="domain" description="DUF6851" evidence="1">
    <location>
        <begin position="51"/>
        <end position="187"/>
    </location>
</feature>
<dbReference type="EC" id="1.11.1.-" evidence="3"/>
<dbReference type="InterPro" id="IPR052559">
    <property type="entry name" value="V-haloperoxidase"/>
</dbReference>
<dbReference type="PANTHER" id="PTHR34599">
    <property type="entry name" value="PEROXIDASE-RELATED"/>
    <property type="match status" value="1"/>
</dbReference>
<name>A0ABU9CGD0_9BURK</name>
<dbReference type="SUPFAM" id="SSF48317">
    <property type="entry name" value="Acid phosphatase/Vanadium-dependent haloperoxidase"/>
    <property type="match status" value="1"/>
</dbReference>
<evidence type="ECO:0000259" key="2">
    <source>
        <dbReference type="Pfam" id="PF22778"/>
    </source>
</evidence>
<dbReference type="GO" id="GO:0004601">
    <property type="term" value="F:peroxidase activity"/>
    <property type="evidence" value="ECO:0007669"/>
    <property type="project" value="UniProtKB-KW"/>
</dbReference>
<dbReference type="Proteomes" id="UP001365405">
    <property type="component" value="Unassembled WGS sequence"/>
</dbReference>
<evidence type="ECO:0000313" key="4">
    <source>
        <dbReference type="Proteomes" id="UP001365405"/>
    </source>
</evidence>
<dbReference type="RefSeq" id="WP_341410603.1">
    <property type="nucleotide sequence ID" value="NZ_JBBUTH010000007.1"/>
</dbReference>
<dbReference type="InterPro" id="IPR036938">
    <property type="entry name" value="PAP2/HPO_sf"/>
</dbReference>
<accession>A0ABU9CGD0</accession>
<dbReference type="EMBL" id="JBBUTH010000007">
    <property type="protein sequence ID" value="MEK8050908.1"/>
    <property type="molecule type" value="Genomic_DNA"/>
</dbReference>
<keyword evidence="3" id="KW-0560">Oxidoreductase</keyword>
<organism evidence="3 4">
    <name type="scientific">Pseudaquabacterium inlustre</name>
    <dbReference type="NCBI Taxonomy" id="2984192"/>
    <lineage>
        <taxon>Bacteria</taxon>
        <taxon>Pseudomonadati</taxon>
        <taxon>Pseudomonadota</taxon>
        <taxon>Betaproteobacteria</taxon>
        <taxon>Burkholderiales</taxon>
        <taxon>Sphaerotilaceae</taxon>
        <taxon>Pseudaquabacterium</taxon>
    </lineage>
</organism>
<dbReference type="Gene3D" id="1.10.606.20">
    <property type="match status" value="1"/>
</dbReference>
<feature type="domain" description="Vanadium-dependent haloperoxidase NapH1-like second helical-bundle" evidence="2">
    <location>
        <begin position="291"/>
        <end position="448"/>
    </location>
</feature>
<protein>
    <submittedName>
        <fullName evidence="3">Vanadium-dependent haloperoxidase</fullName>
        <ecNumber evidence="3">1.11.1.-</ecNumber>
    </submittedName>
</protein>
<evidence type="ECO:0000259" key="1">
    <source>
        <dbReference type="Pfam" id="PF21167"/>
    </source>
</evidence>
<evidence type="ECO:0000313" key="3">
    <source>
        <dbReference type="EMBL" id="MEK8050908.1"/>
    </source>
</evidence>
<gene>
    <name evidence="3" type="ORF">AACH10_11730</name>
</gene>
<dbReference type="CDD" id="cd03398">
    <property type="entry name" value="PAP2_haloperoxidase"/>
    <property type="match status" value="1"/>
</dbReference>
<dbReference type="InterPro" id="IPR049283">
    <property type="entry name" value="DUF6851"/>
</dbReference>
<sequence length="461" mass="49409">MAGSGAQAQVVDGPAATGRGSTVVLRWNQSLLDAIAATYTQATVSSRAASMVHEAIYNAWAAYDRSARFTLANGIKRPVWEWTDELREVAISHAAYTVLLALFPSEKKALDLRLKQSVPASTALVQSLFVLQAKDVGETTGRRLLAARARDGANQLGDLAPGAYADTSGYQPVNTPTQLVDPTRWQPLYVLDAQGVWGVQKFLTPHWGQVRPFALGSGSSLRPEFNAAGGPTQAEMQQLIDYSAALDTSWKALVEFWAANPGTVSPPGQWLQIAEAVSNADNNTLADDVKLFFGVSQALLDAGIAAWDAKRAYDSARPVSAIPYYFRGQAIRAWAGVGLGTQWIRGEHWRPFQRPTAPTPPFPEFLSGHSTFSAAAASVMAGLRGSDAITLHGHVLATLPKFEPVGRQVNFSVSSLSSAADWAGLSRRVGGIHFERGDLLGRALGKRVGGLVLARCRTVFG</sequence>